<dbReference type="EMBL" id="SEOQ01000670">
    <property type="protein sequence ID" value="TFY58620.1"/>
    <property type="molecule type" value="Genomic_DNA"/>
</dbReference>
<keyword evidence="2" id="KW-1185">Reference proteome</keyword>
<evidence type="ECO:0000313" key="2">
    <source>
        <dbReference type="Proteomes" id="UP000298327"/>
    </source>
</evidence>
<dbReference type="Proteomes" id="UP000298327">
    <property type="component" value="Unassembled WGS sequence"/>
</dbReference>
<feature type="non-terminal residue" evidence="1">
    <location>
        <position position="40"/>
    </location>
</feature>
<sequence length="40" mass="4450">MSELNGLPVLRKSLQDHTASIRDLAANYVVEKAINTLDPR</sequence>
<dbReference type="AlphaFoldDB" id="A0A4Y9Y9C5"/>
<evidence type="ECO:0000313" key="1">
    <source>
        <dbReference type="EMBL" id="TFY58620.1"/>
    </source>
</evidence>
<organism evidence="1 2">
    <name type="scientific">Dentipellis fragilis</name>
    <dbReference type="NCBI Taxonomy" id="205917"/>
    <lineage>
        <taxon>Eukaryota</taxon>
        <taxon>Fungi</taxon>
        <taxon>Dikarya</taxon>
        <taxon>Basidiomycota</taxon>
        <taxon>Agaricomycotina</taxon>
        <taxon>Agaricomycetes</taxon>
        <taxon>Russulales</taxon>
        <taxon>Hericiaceae</taxon>
        <taxon>Dentipellis</taxon>
    </lineage>
</organism>
<reference evidence="1 2" key="1">
    <citation type="submission" date="2019-02" db="EMBL/GenBank/DDBJ databases">
        <title>Genome sequencing of the rare red list fungi Dentipellis fragilis.</title>
        <authorList>
            <person name="Buettner E."/>
            <person name="Kellner H."/>
        </authorList>
    </citation>
    <scope>NUCLEOTIDE SEQUENCE [LARGE SCALE GENOMIC DNA]</scope>
    <source>
        <strain evidence="1 2">DSM 105465</strain>
    </source>
</reference>
<proteinExistence type="predicted"/>
<comment type="caution">
    <text evidence="1">The sequence shown here is derived from an EMBL/GenBank/DDBJ whole genome shotgun (WGS) entry which is preliminary data.</text>
</comment>
<gene>
    <name evidence="1" type="ORF">EVG20_g8075</name>
</gene>
<protein>
    <submittedName>
        <fullName evidence="1">Uncharacterized protein</fullName>
    </submittedName>
</protein>
<accession>A0A4Y9Y9C5</accession>
<name>A0A4Y9Y9C5_9AGAM</name>